<dbReference type="EMBL" id="KY652726">
    <property type="protein sequence ID" value="ARB12639.1"/>
    <property type="molecule type" value="Genomic_DNA"/>
</dbReference>
<dbReference type="GeneID" id="55632628"/>
<dbReference type="Proteomes" id="UP000221691">
    <property type="component" value="Segment"/>
</dbReference>
<reference evidence="1 2" key="1">
    <citation type="submission" date="2017-02" db="EMBL/GenBank/DDBJ databases">
        <title>Genome sequencing and assembly of Klebsiella pneumoniae phages.</title>
        <authorList>
            <person name="Labudda L."/>
            <person name="Strapagiel D."/>
            <person name="Karczewska-Golec J."/>
            <person name="Golec P."/>
        </authorList>
    </citation>
    <scope>NUCLEOTIDE SEQUENCE [LARGE SCALE GENOMIC DNA]</scope>
</reference>
<sequence>MGMVIDLPDHLLDYLPHIIADLRGGGFEVDVVEVEPSMQGIRARLYITW</sequence>
<evidence type="ECO:0000313" key="1">
    <source>
        <dbReference type="EMBL" id="ARB12639.1"/>
    </source>
</evidence>
<keyword evidence="2" id="KW-1185">Reference proteome</keyword>
<dbReference type="KEGG" id="vg:55632628"/>
<protein>
    <submittedName>
        <fullName evidence="1">Uncharacterized protein</fullName>
    </submittedName>
</protein>
<dbReference type="RefSeq" id="YP_009832642.1">
    <property type="nucleotide sequence ID" value="NC_048656.1"/>
</dbReference>
<gene>
    <name evidence="1" type="ORF">BIS47_135</name>
</gene>
<evidence type="ECO:0000313" key="2">
    <source>
        <dbReference type="Proteomes" id="UP000221691"/>
    </source>
</evidence>
<accession>A0A1V0E715</accession>
<organism evidence="1 2">
    <name type="scientific">Klebsiella phage vB_KpnM_BIS47</name>
    <dbReference type="NCBI Taxonomy" id="1907784"/>
    <lineage>
        <taxon>Viruses</taxon>
        <taxon>Duplodnaviria</taxon>
        <taxon>Heunggongvirae</taxon>
        <taxon>Uroviricota</taxon>
        <taxon>Caudoviricetes</taxon>
        <taxon>Vequintavirinae</taxon>
        <taxon>Mydovirus</taxon>
        <taxon>Mydovirus BIS47</taxon>
    </lineage>
</organism>
<proteinExistence type="predicted"/>
<name>A0A1V0E715_9CAUD</name>